<evidence type="ECO:0000259" key="2">
    <source>
        <dbReference type="Pfam" id="PF12706"/>
    </source>
</evidence>
<dbReference type="OrthoDB" id="9805728at2"/>
<dbReference type="AlphaFoldDB" id="A0A3R9UMU0"/>
<keyword evidence="1" id="KW-0472">Membrane</keyword>
<keyword evidence="1" id="KW-1133">Transmembrane helix</keyword>
<evidence type="ECO:0000313" key="3">
    <source>
        <dbReference type="EMBL" id="RSK35502.1"/>
    </source>
</evidence>
<dbReference type="InterPro" id="IPR036866">
    <property type="entry name" value="RibonucZ/Hydroxyglut_hydro"/>
</dbReference>
<dbReference type="GO" id="GO:0016787">
    <property type="term" value="F:hydrolase activity"/>
    <property type="evidence" value="ECO:0007669"/>
    <property type="project" value="UniProtKB-KW"/>
</dbReference>
<feature type="domain" description="Metallo-beta-lactamase" evidence="2">
    <location>
        <begin position="175"/>
        <end position="371"/>
    </location>
</feature>
<name>A0A3R9UMU0_9BACT</name>
<dbReference type="InterPro" id="IPR001279">
    <property type="entry name" value="Metallo-B-lactamas"/>
</dbReference>
<feature type="transmembrane region" description="Helical" evidence="1">
    <location>
        <begin position="59"/>
        <end position="77"/>
    </location>
</feature>
<keyword evidence="3" id="KW-0378">Hydrolase</keyword>
<dbReference type="GO" id="GO:0005737">
    <property type="term" value="C:cytoplasm"/>
    <property type="evidence" value="ECO:0007669"/>
    <property type="project" value="TreeGrafter"/>
</dbReference>
<dbReference type="Gene3D" id="3.60.15.10">
    <property type="entry name" value="Ribonuclease Z/Hydroxyacylglutathione hydrolase-like"/>
    <property type="match status" value="1"/>
</dbReference>
<comment type="caution">
    <text evidence="3">The sequence shown here is derived from an EMBL/GenBank/DDBJ whole genome shotgun (WGS) entry which is preliminary data.</text>
</comment>
<accession>A0A3R9UMU0</accession>
<dbReference type="PANTHER" id="PTHR15032">
    <property type="entry name" value="N-ACYL-PHOSPHATIDYLETHANOLAMINE-HYDROLYZING PHOSPHOLIPASE D"/>
    <property type="match status" value="1"/>
</dbReference>
<dbReference type="EMBL" id="RWIS01000003">
    <property type="protein sequence ID" value="RSK35502.1"/>
    <property type="molecule type" value="Genomic_DNA"/>
</dbReference>
<reference evidence="3 4" key="1">
    <citation type="submission" date="2018-12" db="EMBL/GenBank/DDBJ databases">
        <authorList>
            <person name="Feng G."/>
            <person name="Zhu H."/>
        </authorList>
    </citation>
    <scope>NUCLEOTIDE SEQUENCE [LARGE SCALE GENOMIC DNA]</scope>
    <source>
        <strain evidence="3 4">9PBR-2</strain>
    </source>
</reference>
<protein>
    <submittedName>
        <fullName evidence="3">MBL fold metallo-hydrolase</fullName>
    </submittedName>
</protein>
<dbReference type="SUPFAM" id="SSF56281">
    <property type="entry name" value="Metallo-hydrolase/oxidoreductase"/>
    <property type="match status" value="1"/>
</dbReference>
<keyword evidence="1" id="KW-0812">Transmembrane</keyword>
<gene>
    <name evidence="3" type="ORF">EI290_07335</name>
</gene>
<organism evidence="3 4">
    <name type="scientific">Hymenobacter metallilatus</name>
    <dbReference type="NCBI Taxonomy" id="2493666"/>
    <lineage>
        <taxon>Bacteria</taxon>
        <taxon>Pseudomonadati</taxon>
        <taxon>Bacteroidota</taxon>
        <taxon>Cytophagia</taxon>
        <taxon>Cytophagales</taxon>
        <taxon>Hymenobacteraceae</taxon>
        <taxon>Hymenobacter</taxon>
    </lineage>
</organism>
<evidence type="ECO:0000256" key="1">
    <source>
        <dbReference type="SAM" id="Phobius"/>
    </source>
</evidence>
<evidence type="ECO:0000313" key="4">
    <source>
        <dbReference type="Proteomes" id="UP000280066"/>
    </source>
</evidence>
<proteinExistence type="predicted"/>
<sequence length="421" mass="46309">MNRTTIGPMVCRRTGVTAEACGCVTIFPVSTRLPEQPAPIGGASHVELMRRILKITGRLALVLLAVLVVAGVAFANLSPELGGKPTKAQKAAYARTGRYHDGEFRNLEPTEVMTGGSTFSVLWRFLFTKVTNAAPAAPLPTQPLDSSSITRKTPETVRVTWFGHSASLVEIGGKNVLLDPMLSVQMGPLSWVTPRRYNPSLAITAEQLPAIDAVLISHDHYDHLDYQTIRRLKDKTARFLVPLGVGAHLLAWGVAPEKIQELDWQDSVRLPGLTIISTPARHFSGRGLTNRNSTSWSSWVLKTPTHRVFYSGDGGYGQHFRAIGQQHGPFNLALLECGQYDANWAQIHMLPEQSVQAALDVRARAMLPVHWGAFTEAHHAWNEPVRRATAAAALHQLPITTPELGQPVTLGQPLPQRRWWE</sequence>
<dbReference type="Proteomes" id="UP000280066">
    <property type="component" value="Unassembled WGS sequence"/>
</dbReference>
<dbReference type="PANTHER" id="PTHR15032:SF4">
    <property type="entry name" value="N-ACYL-PHOSPHATIDYLETHANOLAMINE-HYDROLYZING PHOSPHOLIPASE D"/>
    <property type="match status" value="1"/>
</dbReference>
<dbReference type="Pfam" id="PF12706">
    <property type="entry name" value="Lactamase_B_2"/>
    <property type="match status" value="1"/>
</dbReference>
<keyword evidence="4" id="KW-1185">Reference proteome</keyword>